<reference evidence="2" key="1">
    <citation type="journal article" date="2023" name="Nat. Plants">
        <title>Single-cell RNA sequencing provides a high-resolution roadmap for understanding the multicellular compartmentation of specialized metabolism.</title>
        <authorList>
            <person name="Sun S."/>
            <person name="Shen X."/>
            <person name="Li Y."/>
            <person name="Li Y."/>
            <person name="Wang S."/>
            <person name="Li R."/>
            <person name="Zhang H."/>
            <person name="Shen G."/>
            <person name="Guo B."/>
            <person name="Wei J."/>
            <person name="Xu J."/>
            <person name="St-Pierre B."/>
            <person name="Chen S."/>
            <person name="Sun C."/>
        </authorList>
    </citation>
    <scope>NUCLEOTIDE SEQUENCE [LARGE SCALE GENOMIC DNA]</scope>
</reference>
<gene>
    <name evidence="1" type="ORF">M9H77_28633</name>
</gene>
<evidence type="ECO:0000313" key="1">
    <source>
        <dbReference type="EMBL" id="KAI5659840.1"/>
    </source>
</evidence>
<name>A0ACC0AHV0_CATRO</name>
<evidence type="ECO:0000313" key="2">
    <source>
        <dbReference type="Proteomes" id="UP001060085"/>
    </source>
</evidence>
<protein>
    <submittedName>
        <fullName evidence="1">Uncharacterized protein</fullName>
    </submittedName>
</protein>
<accession>A0ACC0AHV0</accession>
<organism evidence="1 2">
    <name type="scientific">Catharanthus roseus</name>
    <name type="common">Madagascar periwinkle</name>
    <name type="synonym">Vinca rosea</name>
    <dbReference type="NCBI Taxonomy" id="4058"/>
    <lineage>
        <taxon>Eukaryota</taxon>
        <taxon>Viridiplantae</taxon>
        <taxon>Streptophyta</taxon>
        <taxon>Embryophyta</taxon>
        <taxon>Tracheophyta</taxon>
        <taxon>Spermatophyta</taxon>
        <taxon>Magnoliopsida</taxon>
        <taxon>eudicotyledons</taxon>
        <taxon>Gunneridae</taxon>
        <taxon>Pentapetalae</taxon>
        <taxon>asterids</taxon>
        <taxon>lamiids</taxon>
        <taxon>Gentianales</taxon>
        <taxon>Apocynaceae</taxon>
        <taxon>Rauvolfioideae</taxon>
        <taxon>Vinceae</taxon>
        <taxon>Catharanthinae</taxon>
        <taxon>Catharanthus</taxon>
    </lineage>
</organism>
<comment type="caution">
    <text evidence="1">The sequence shown here is derived from an EMBL/GenBank/DDBJ whole genome shotgun (WGS) entry which is preliminary data.</text>
</comment>
<proteinExistence type="predicted"/>
<dbReference type="EMBL" id="CM044706">
    <property type="protein sequence ID" value="KAI5659840.1"/>
    <property type="molecule type" value="Genomic_DNA"/>
</dbReference>
<dbReference type="Proteomes" id="UP001060085">
    <property type="component" value="Linkage Group LG06"/>
</dbReference>
<sequence>MGSVKCIGSEFYGSNNLSAPASSFKLFSSLKSLTLGNMSNLEQWSDPHDHSLQGLEACVKLESLTIVDCVSIRFEHLCFPAASLRFLTNKLSSYINELDVVDYKDFPWPRECTTFPVLETLILRGTEKMESLMPVELYLPNLIRLELSTFGEMKAIPDWLYYNSQSLKYVDVFSCHKLAHFPSRAALQRLRYPCDLRFYDSPIMKEMCTEGSPHSGPVYLIPDGLTTKLWVY</sequence>
<keyword evidence="2" id="KW-1185">Reference proteome</keyword>